<protein>
    <submittedName>
        <fullName evidence="2">Uncharacterized protein</fullName>
    </submittedName>
</protein>
<gene>
    <name evidence="2" type="ORF">PILCRDRAFT_3145</name>
</gene>
<dbReference type="EMBL" id="KN832977">
    <property type="protein sequence ID" value="KIM88090.1"/>
    <property type="molecule type" value="Genomic_DNA"/>
</dbReference>
<name>A0A0C3FUQ1_PILCF</name>
<dbReference type="Proteomes" id="UP000054166">
    <property type="component" value="Unassembled WGS sequence"/>
</dbReference>
<feature type="compositionally biased region" description="Polar residues" evidence="1">
    <location>
        <begin position="25"/>
        <end position="52"/>
    </location>
</feature>
<evidence type="ECO:0000313" key="2">
    <source>
        <dbReference type="EMBL" id="KIM88090.1"/>
    </source>
</evidence>
<reference evidence="2 3" key="1">
    <citation type="submission" date="2014-04" db="EMBL/GenBank/DDBJ databases">
        <authorList>
            <consortium name="DOE Joint Genome Institute"/>
            <person name="Kuo A."/>
            <person name="Tarkka M."/>
            <person name="Buscot F."/>
            <person name="Kohler A."/>
            <person name="Nagy L.G."/>
            <person name="Floudas D."/>
            <person name="Copeland A."/>
            <person name="Barry K.W."/>
            <person name="Cichocki N."/>
            <person name="Veneault-Fourrey C."/>
            <person name="LaButti K."/>
            <person name="Lindquist E.A."/>
            <person name="Lipzen A."/>
            <person name="Lundell T."/>
            <person name="Morin E."/>
            <person name="Murat C."/>
            <person name="Sun H."/>
            <person name="Tunlid A."/>
            <person name="Henrissat B."/>
            <person name="Grigoriev I.V."/>
            <person name="Hibbett D.S."/>
            <person name="Martin F."/>
            <person name="Nordberg H.P."/>
            <person name="Cantor M.N."/>
            <person name="Hua S.X."/>
        </authorList>
    </citation>
    <scope>NUCLEOTIDE SEQUENCE [LARGE SCALE GENOMIC DNA]</scope>
    <source>
        <strain evidence="2 3">F 1598</strain>
    </source>
</reference>
<evidence type="ECO:0000313" key="3">
    <source>
        <dbReference type="Proteomes" id="UP000054166"/>
    </source>
</evidence>
<sequence>MVVHVDPFKSSSSPAVRSGEASRAASGQPSGEDTQRVASEPSSSDTNSSLPTFNPVVEECGNGSQIAGSAHPPTLE</sequence>
<reference evidence="3" key="2">
    <citation type="submission" date="2015-01" db="EMBL/GenBank/DDBJ databases">
        <title>Evolutionary Origins and Diversification of the Mycorrhizal Mutualists.</title>
        <authorList>
            <consortium name="DOE Joint Genome Institute"/>
            <consortium name="Mycorrhizal Genomics Consortium"/>
            <person name="Kohler A."/>
            <person name="Kuo A."/>
            <person name="Nagy L.G."/>
            <person name="Floudas D."/>
            <person name="Copeland A."/>
            <person name="Barry K.W."/>
            <person name="Cichocki N."/>
            <person name="Veneault-Fourrey C."/>
            <person name="LaButti K."/>
            <person name="Lindquist E.A."/>
            <person name="Lipzen A."/>
            <person name="Lundell T."/>
            <person name="Morin E."/>
            <person name="Murat C."/>
            <person name="Riley R."/>
            <person name="Ohm R."/>
            <person name="Sun H."/>
            <person name="Tunlid A."/>
            <person name="Henrissat B."/>
            <person name="Grigoriev I.V."/>
            <person name="Hibbett D.S."/>
            <person name="Martin F."/>
        </authorList>
    </citation>
    <scope>NUCLEOTIDE SEQUENCE [LARGE SCALE GENOMIC DNA]</scope>
    <source>
        <strain evidence="3">F 1598</strain>
    </source>
</reference>
<dbReference type="HOGENOM" id="CLU_2655345_0_0_1"/>
<evidence type="ECO:0000256" key="1">
    <source>
        <dbReference type="SAM" id="MobiDB-lite"/>
    </source>
</evidence>
<organism evidence="2 3">
    <name type="scientific">Piloderma croceum (strain F 1598)</name>
    <dbReference type="NCBI Taxonomy" id="765440"/>
    <lineage>
        <taxon>Eukaryota</taxon>
        <taxon>Fungi</taxon>
        <taxon>Dikarya</taxon>
        <taxon>Basidiomycota</taxon>
        <taxon>Agaricomycotina</taxon>
        <taxon>Agaricomycetes</taxon>
        <taxon>Agaricomycetidae</taxon>
        <taxon>Atheliales</taxon>
        <taxon>Atheliaceae</taxon>
        <taxon>Piloderma</taxon>
    </lineage>
</organism>
<accession>A0A0C3FUQ1</accession>
<dbReference type="InParanoid" id="A0A0C3FUQ1"/>
<dbReference type="AlphaFoldDB" id="A0A0C3FUQ1"/>
<feature type="region of interest" description="Disordered" evidence="1">
    <location>
        <begin position="1"/>
        <end position="76"/>
    </location>
</feature>
<keyword evidence="3" id="KW-1185">Reference proteome</keyword>
<proteinExistence type="predicted"/>